<evidence type="ECO:0000313" key="3">
    <source>
        <dbReference type="Proteomes" id="UP001234989"/>
    </source>
</evidence>
<dbReference type="SUPFAM" id="SSF81383">
    <property type="entry name" value="F-box domain"/>
    <property type="match status" value="1"/>
</dbReference>
<dbReference type="InterPro" id="IPR017451">
    <property type="entry name" value="F-box-assoc_interact_dom"/>
</dbReference>
<dbReference type="Proteomes" id="UP001234989">
    <property type="component" value="Chromosome 8"/>
</dbReference>
<dbReference type="InterPro" id="IPR050796">
    <property type="entry name" value="SCF_F-box_component"/>
</dbReference>
<accession>A0AAF0UEB6</accession>
<dbReference type="PANTHER" id="PTHR31672:SF13">
    <property type="entry name" value="F-BOX PROTEIN CPR30-LIKE"/>
    <property type="match status" value="1"/>
</dbReference>
<dbReference type="Pfam" id="PF07734">
    <property type="entry name" value="FBA_1"/>
    <property type="match status" value="1"/>
</dbReference>
<dbReference type="InterPro" id="IPR036047">
    <property type="entry name" value="F-box-like_dom_sf"/>
</dbReference>
<feature type="domain" description="F-box associated beta-propeller type 1" evidence="1">
    <location>
        <begin position="124"/>
        <end position="356"/>
    </location>
</feature>
<dbReference type="AlphaFoldDB" id="A0AAF0UEB6"/>
<evidence type="ECO:0000313" key="2">
    <source>
        <dbReference type="EMBL" id="WMV44061.1"/>
    </source>
</evidence>
<name>A0AAF0UEB6_SOLVR</name>
<organism evidence="2 3">
    <name type="scientific">Solanum verrucosum</name>
    <dbReference type="NCBI Taxonomy" id="315347"/>
    <lineage>
        <taxon>Eukaryota</taxon>
        <taxon>Viridiplantae</taxon>
        <taxon>Streptophyta</taxon>
        <taxon>Embryophyta</taxon>
        <taxon>Tracheophyta</taxon>
        <taxon>Spermatophyta</taxon>
        <taxon>Magnoliopsida</taxon>
        <taxon>eudicotyledons</taxon>
        <taxon>Gunneridae</taxon>
        <taxon>Pentapetalae</taxon>
        <taxon>asterids</taxon>
        <taxon>lamiids</taxon>
        <taxon>Solanales</taxon>
        <taxon>Solanaceae</taxon>
        <taxon>Solanoideae</taxon>
        <taxon>Solaneae</taxon>
        <taxon>Solanum</taxon>
    </lineage>
</organism>
<sequence>MEPEFSNGTQFPSNSVPDSILTIPVLPAGRSLLRLPVKPLLKFKSVSKSWLALISSTKFIKTHLNLSANNKNKEDTHHATMYFFLDVGEEKCNYKECPLKSLFHDSVTEALEIDFPIENDIHGLYAMGSCNGLIYLAHYCVGYSLLWIPTTRKYKDLPLFRPRLEKHKCVAYGFGYDELHDDYKIVLISYNDIIRSSDDVMVKVYSLKSDSWTSVDYCDETFYRKKCAGYYEYRLNCGGLFVDGKLHWDTYIYDPEFDPVEYSGRNIISFDLANEKWEKVGKPSYGEGETEMCAVTLGSDICVFTDYKTTHLAAWVMKEYGNKEPWIKMFTITHPTNPNWYPTFFVSIKGEKLMVLIWSNFHDIHFQR</sequence>
<dbReference type="NCBIfam" id="TIGR01640">
    <property type="entry name" value="F_box_assoc_1"/>
    <property type="match status" value="1"/>
</dbReference>
<protein>
    <recommendedName>
        <fullName evidence="1">F-box associated beta-propeller type 1 domain-containing protein</fullName>
    </recommendedName>
</protein>
<evidence type="ECO:0000259" key="1">
    <source>
        <dbReference type="Pfam" id="PF07734"/>
    </source>
</evidence>
<gene>
    <name evidence="2" type="ORF">MTR67_037446</name>
</gene>
<dbReference type="InterPro" id="IPR006527">
    <property type="entry name" value="F-box-assoc_dom_typ1"/>
</dbReference>
<reference evidence="2" key="1">
    <citation type="submission" date="2023-08" db="EMBL/GenBank/DDBJ databases">
        <title>A de novo genome assembly of Solanum verrucosum Schlechtendal, a Mexican diploid species geographically isolated from the other diploid A-genome species in potato relatives.</title>
        <authorList>
            <person name="Hosaka K."/>
        </authorList>
    </citation>
    <scope>NUCLEOTIDE SEQUENCE</scope>
    <source>
        <tissue evidence="2">Young leaves</tissue>
    </source>
</reference>
<keyword evidence="3" id="KW-1185">Reference proteome</keyword>
<dbReference type="PANTHER" id="PTHR31672">
    <property type="entry name" value="BNACNNG10540D PROTEIN"/>
    <property type="match status" value="1"/>
</dbReference>
<dbReference type="EMBL" id="CP133619">
    <property type="protein sequence ID" value="WMV44061.1"/>
    <property type="molecule type" value="Genomic_DNA"/>
</dbReference>
<proteinExistence type="predicted"/>